<evidence type="ECO:0008006" key="12">
    <source>
        <dbReference type="Google" id="ProtNLM"/>
    </source>
</evidence>
<evidence type="ECO:0000256" key="5">
    <source>
        <dbReference type="ARBA" id="ARBA00022692"/>
    </source>
</evidence>
<evidence type="ECO:0000313" key="10">
    <source>
        <dbReference type="EMBL" id="WFD45448.1"/>
    </source>
</evidence>
<keyword evidence="6" id="KW-0256">Endoplasmic reticulum</keyword>
<dbReference type="InterPro" id="IPR009600">
    <property type="entry name" value="PIG-U"/>
</dbReference>
<keyword evidence="11" id="KW-1185">Reference proteome</keyword>
<feature type="transmembrane region" description="Helical" evidence="9">
    <location>
        <begin position="139"/>
        <end position="159"/>
    </location>
</feature>
<evidence type="ECO:0000256" key="6">
    <source>
        <dbReference type="ARBA" id="ARBA00022824"/>
    </source>
</evidence>
<dbReference type="PANTHER" id="PTHR13121:SF0">
    <property type="entry name" value="PHOSPHATIDYLINOSITOL GLYCAN ANCHOR BIOSYNTHESIS CLASS U PROTEIN"/>
    <property type="match status" value="1"/>
</dbReference>
<sequence>MATLRALLVAASVLFAVHGASWGLALAHTLGTLLFLTPAMLTPALVLLGADAHTAYGRWRVHFGVRRSDAWWMWTRAVCVRMAAVLGAGLLASWVLSGDASGQFVRSVYGSRLLFDDLAPSSGLAWYFFVQMFEHFQSFYVLVVNAHMWAYMVPLTIYYRYVVC</sequence>
<keyword evidence="4" id="KW-0337">GPI-anchor biosynthesis</keyword>
<evidence type="ECO:0000256" key="2">
    <source>
        <dbReference type="ARBA" id="ARBA00004687"/>
    </source>
</evidence>
<feature type="transmembrane region" description="Helical" evidence="9">
    <location>
        <begin position="37"/>
        <end position="57"/>
    </location>
</feature>
<comment type="similarity">
    <text evidence="3">Belongs to the PIGU family.</text>
</comment>
<comment type="subcellular location">
    <subcellularLocation>
        <location evidence="1">Endoplasmic reticulum membrane</location>
        <topology evidence="1">Multi-pass membrane protein</topology>
    </subcellularLocation>
</comment>
<evidence type="ECO:0000256" key="9">
    <source>
        <dbReference type="SAM" id="Phobius"/>
    </source>
</evidence>
<evidence type="ECO:0000313" key="11">
    <source>
        <dbReference type="Proteomes" id="UP000818624"/>
    </source>
</evidence>
<dbReference type="Pfam" id="PF06728">
    <property type="entry name" value="PIG-U"/>
    <property type="match status" value="1"/>
</dbReference>
<evidence type="ECO:0000256" key="7">
    <source>
        <dbReference type="ARBA" id="ARBA00022989"/>
    </source>
</evidence>
<evidence type="ECO:0000256" key="8">
    <source>
        <dbReference type="ARBA" id="ARBA00023136"/>
    </source>
</evidence>
<gene>
    <name evidence="10" type="ORF">GLX27_000068</name>
</gene>
<protein>
    <recommendedName>
        <fullName evidence="12">GPI mannosyltransferase 2</fullName>
    </recommendedName>
</protein>
<name>A0ABY8EHY6_MALFU</name>
<comment type="pathway">
    <text evidence="2">Glycolipid biosynthesis; glycosylphosphatidylinositol-anchor biosynthesis.</text>
</comment>
<dbReference type="EMBL" id="CP046234">
    <property type="protein sequence ID" value="WFD45448.1"/>
    <property type="molecule type" value="Genomic_DNA"/>
</dbReference>
<organism evidence="10 11">
    <name type="scientific">Malassezia furfur</name>
    <name type="common">Pityriasis versicolor infection agent</name>
    <name type="synonym">Pityrosporum furfur</name>
    <dbReference type="NCBI Taxonomy" id="55194"/>
    <lineage>
        <taxon>Eukaryota</taxon>
        <taxon>Fungi</taxon>
        <taxon>Dikarya</taxon>
        <taxon>Basidiomycota</taxon>
        <taxon>Ustilaginomycotina</taxon>
        <taxon>Malasseziomycetes</taxon>
        <taxon>Malasseziales</taxon>
        <taxon>Malasseziaceae</taxon>
        <taxon>Malassezia</taxon>
    </lineage>
</organism>
<keyword evidence="5 9" id="KW-0812">Transmembrane</keyword>
<evidence type="ECO:0000256" key="4">
    <source>
        <dbReference type="ARBA" id="ARBA00022502"/>
    </source>
</evidence>
<feature type="transmembrane region" description="Helical" evidence="9">
    <location>
        <begin position="78"/>
        <end position="96"/>
    </location>
</feature>
<keyword evidence="8 9" id="KW-0472">Membrane</keyword>
<dbReference type="Proteomes" id="UP000818624">
    <property type="component" value="Chromosome 1"/>
</dbReference>
<proteinExistence type="inferred from homology"/>
<accession>A0ABY8EHY6</accession>
<evidence type="ECO:0000256" key="3">
    <source>
        <dbReference type="ARBA" id="ARBA00010026"/>
    </source>
</evidence>
<evidence type="ECO:0000256" key="1">
    <source>
        <dbReference type="ARBA" id="ARBA00004477"/>
    </source>
</evidence>
<reference evidence="10 11" key="1">
    <citation type="journal article" date="2020" name="Elife">
        <title>Loss of centromere function drives karyotype evolution in closely related Malassezia species.</title>
        <authorList>
            <person name="Sankaranarayanan S.R."/>
            <person name="Ianiri G."/>
            <person name="Coelho M.A."/>
            <person name="Reza M.H."/>
            <person name="Thimmappa B.C."/>
            <person name="Ganguly P."/>
            <person name="Vadnala R.N."/>
            <person name="Sun S."/>
            <person name="Siddharthan R."/>
            <person name="Tellgren-Roth C."/>
            <person name="Dawson T.L."/>
            <person name="Heitman J."/>
            <person name="Sanyal K."/>
        </authorList>
    </citation>
    <scope>NUCLEOTIDE SEQUENCE [LARGE SCALE GENOMIC DNA]</scope>
    <source>
        <strain evidence="10">CBS14141</strain>
    </source>
</reference>
<dbReference type="PANTHER" id="PTHR13121">
    <property type="entry name" value="GPI TRANSAMIDASE COMPONENT PIG-U"/>
    <property type="match status" value="1"/>
</dbReference>
<keyword evidence="7 9" id="KW-1133">Transmembrane helix</keyword>